<proteinExistence type="predicted"/>
<dbReference type="Proteomes" id="UP001341444">
    <property type="component" value="Unassembled WGS sequence"/>
</dbReference>
<name>A0ABU6MGD3_9BACI</name>
<sequence length="51" mass="5951">MMSEWEYLLIARELGRLLLEYEFCSDTLVKNNIHQDILLLVDALTLTAILI</sequence>
<reference evidence="1 2" key="1">
    <citation type="submission" date="2023-03" db="EMBL/GenBank/DDBJ databases">
        <title>Bacillus Genome Sequencing.</title>
        <authorList>
            <person name="Dunlap C."/>
        </authorList>
    </citation>
    <scope>NUCLEOTIDE SEQUENCE [LARGE SCALE GENOMIC DNA]</scope>
    <source>
        <strain evidence="1 2">B-23453</strain>
    </source>
</reference>
<protein>
    <submittedName>
        <fullName evidence="1">Uncharacterized protein</fullName>
    </submittedName>
</protein>
<organism evidence="1 2">
    <name type="scientific">Heyndrickxia acidicola</name>
    <dbReference type="NCBI Taxonomy" id="209389"/>
    <lineage>
        <taxon>Bacteria</taxon>
        <taxon>Bacillati</taxon>
        <taxon>Bacillota</taxon>
        <taxon>Bacilli</taxon>
        <taxon>Bacillales</taxon>
        <taxon>Bacillaceae</taxon>
        <taxon>Heyndrickxia</taxon>
    </lineage>
</organism>
<dbReference type="EMBL" id="JARMAB010000013">
    <property type="protein sequence ID" value="MED1203484.1"/>
    <property type="molecule type" value="Genomic_DNA"/>
</dbReference>
<keyword evidence="2" id="KW-1185">Reference proteome</keyword>
<gene>
    <name evidence="1" type="ORF">P4T90_10385</name>
</gene>
<accession>A0ABU6MGD3</accession>
<comment type="caution">
    <text evidence="1">The sequence shown here is derived from an EMBL/GenBank/DDBJ whole genome shotgun (WGS) entry which is preliminary data.</text>
</comment>
<evidence type="ECO:0000313" key="1">
    <source>
        <dbReference type="EMBL" id="MED1203484.1"/>
    </source>
</evidence>
<dbReference type="RefSeq" id="WP_198160380.1">
    <property type="nucleotide sequence ID" value="NZ_JARMAB010000013.1"/>
</dbReference>
<evidence type="ECO:0000313" key="2">
    <source>
        <dbReference type="Proteomes" id="UP001341444"/>
    </source>
</evidence>